<reference evidence="8" key="1">
    <citation type="journal article" date="2020" name="mSystems">
        <title>Genome- and Community-Level Interaction Insights into Carbon Utilization and Element Cycling Functions of Hydrothermarchaeota in Hydrothermal Sediment.</title>
        <authorList>
            <person name="Zhou Z."/>
            <person name="Liu Y."/>
            <person name="Xu W."/>
            <person name="Pan J."/>
            <person name="Luo Z.H."/>
            <person name="Li M."/>
        </authorList>
    </citation>
    <scope>NUCLEOTIDE SEQUENCE [LARGE SCALE GENOMIC DNA]</scope>
    <source>
        <strain evidence="8">SpSt-1217</strain>
    </source>
</reference>
<comment type="caution">
    <text evidence="8">The sequence shown here is derived from an EMBL/GenBank/DDBJ whole genome shotgun (WGS) entry which is preliminary data.</text>
</comment>
<dbReference type="PROSITE" id="PS51257">
    <property type="entry name" value="PROKAR_LIPOPROTEIN"/>
    <property type="match status" value="1"/>
</dbReference>
<dbReference type="PANTHER" id="PTHR46630:SF1">
    <property type="entry name" value="TETRATRICOPEPTIDE REPEAT PROTEIN 29"/>
    <property type="match status" value="1"/>
</dbReference>
<keyword evidence="3" id="KW-0677">Repeat</keyword>
<evidence type="ECO:0000256" key="5">
    <source>
        <dbReference type="ARBA" id="ARBA00038253"/>
    </source>
</evidence>
<dbReference type="InterPro" id="IPR011990">
    <property type="entry name" value="TPR-like_helical_dom_sf"/>
</dbReference>
<feature type="repeat" description="TPR" evidence="6">
    <location>
        <begin position="202"/>
        <end position="235"/>
    </location>
</feature>
<dbReference type="PROSITE" id="PS50005">
    <property type="entry name" value="TPR"/>
    <property type="match status" value="1"/>
</dbReference>
<dbReference type="PANTHER" id="PTHR46630">
    <property type="entry name" value="TETRATRICOPEPTIDE REPEAT PROTEIN 29"/>
    <property type="match status" value="1"/>
</dbReference>
<sequence>MKLNRKTIFILSLIILSSIIACAAPDTKEDSLKRILQSAKIDSEKLNVLLQLARISNPEDKEKSISYYSHALQFVTDKSQKGAILDTIGLYYLQLGNNTDALINFQLSEEIFLQLNDSTWLGKIYNNIAVAHYWLGNSIEALNYYQNALSIRTALNDLIGVSRVMNNIGLIYQEWNLYKDALGWHKKALETAYNLNHGALIAYSYSNIGQCYKNLKDYDSALKSYRTGFNYQAQIDKQNLTNSFFSLFFGEVYSKKNMVDSALYHFQKAYDYAKRINNRNRLAVANYNLGKTYLEINELDLAKEHLNESYRSSVENNYKLLEKDNLLILSKIAEKEGNISDALQYMKEANKLNDSLFNSEKIA</sequence>
<feature type="chain" id="PRO_5032684715" evidence="7">
    <location>
        <begin position="24"/>
        <end position="363"/>
    </location>
</feature>
<dbReference type="SUPFAM" id="SSF48452">
    <property type="entry name" value="TPR-like"/>
    <property type="match status" value="2"/>
</dbReference>
<comment type="subcellular location">
    <subcellularLocation>
        <location evidence="1">Cytoplasm</location>
    </subcellularLocation>
</comment>
<evidence type="ECO:0000256" key="2">
    <source>
        <dbReference type="ARBA" id="ARBA00022490"/>
    </source>
</evidence>
<proteinExistence type="inferred from homology"/>
<dbReference type="Proteomes" id="UP000886047">
    <property type="component" value="Unassembled WGS sequence"/>
</dbReference>
<evidence type="ECO:0000313" key="8">
    <source>
        <dbReference type="EMBL" id="HDR52466.1"/>
    </source>
</evidence>
<dbReference type="Pfam" id="PF13181">
    <property type="entry name" value="TPR_8"/>
    <property type="match status" value="1"/>
</dbReference>
<evidence type="ECO:0000256" key="1">
    <source>
        <dbReference type="ARBA" id="ARBA00004496"/>
    </source>
</evidence>
<gene>
    <name evidence="8" type="ORF">ENN90_12750</name>
</gene>
<dbReference type="EMBL" id="DSDK01000707">
    <property type="protein sequence ID" value="HDR52466.1"/>
    <property type="molecule type" value="Genomic_DNA"/>
</dbReference>
<dbReference type="Pfam" id="PF13424">
    <property type="entry name" value="TPR_12"/>
    <property type="match status" value="2"/>
</dbReference>
<evidence type="ECO:0000256" key="7">
    <source>
        <dbReference type="SAM" id="SignalP"/>
    </source>
</evidence>
<feature type="signal peptide" evidence="7">
    <location>
        <begin position="1"/>
        <end position="23"/>
    </location>
</feature>
<dbReference type="GO" id="GO:0005737">
    <property type="term" value="C:cytoplasm"/>
    <property type="evidence" value="ECO:0007669"/>
    <property type="project" value="UniProtKB-SubCell"/>
</dbReference>
<comment type="similarity">
    <text evidence="5">Belongs to the Rap family.</text>
</comment>
<dbReference type="SMART" id="SM00028">
    <property type="entry name" value="TPR"/>
    <property type="match status" value="6"/>
</dbReference>
<dbReference type="Gene3D" id="1.25.40.10">
    <property type="entry name" value="Tetratricopeptide repeat domain"/>
    <property type="match status" value="2"/>
</dbReference>
<protein>
    <submittedName>
        <fullName evidence="8">Tetratricopeptide repeat protein</fullName>
    </submittedName>
</protein>
<name>A0A831LZ90_9BACT</name>
<evidence type="ECO:0000256" key="6">
    <source>
        <dbReference type="PROSITE-ProRule" id="PRU00339"/>
    </source>
</evidence>
<evidence type="ECO:0000256" key="3">
    <source>
        <dbReference type="ARBA" id="ARBA00022737"/>
    </source>
</evidence>
<accession>A0A831LZ90</accession>
<evidence type="ECO:0000256" key="4">
    <source>
        <dbReference type="ARBA" id="ARBA00022803"/>
    </source>
</evidence>
<dbReference type="InterPro" id="IPR051476">
    <property type="entry name" value="Bac_ResReg_Asp_Phosphatase"/>
</dbReference>
<feature type="non-terminal residue" evidence="8">
    <location>
        <position position="363"/>
    </location>
</feature>
<keyword evidence="7" id="KW-0732">Signal</keyword>
<organism evidence="8">
    <name type="scientific">Mariniphaga anaerophila</name>
    <dbReference type="NCBI Taxonomy" id="1484053"/>
    <lineage>
        <taxon>Bacteria</taxon>
        <taxon>Pseudomonadati</taxon>
        <taxon>Bacteroidota</taxon>
        <taxon>Bacteroidia</taxon>
        <taxon>Marinilabiliales</taxon>
        <taxon>Prolixibacteraceae</taxon>
        <taxon>Mariniphaga</taxon>
    </lineage>
</organism>
<keyword evidence="2" id="KW-0963">Cytoplasm</keyword>
<dbReference type="AlphaFoldDB" id="A0A831LZ90"/>
<dbReference type="InterPro" id="IPR019734">
    <property type="entry name" value="TPR_rpt"/>
</dbReference>
<keyword evidence="4 6" id="KW-0802">TPR repeat</keyword>